<sequence length="253" mass="28629">MHGTSPLQTQGEFPSSQRMLDRLRKMGKSKSPRSEPVVESTTSSRKTFFDLPAELRNTIYELVADCTLRLAPRPNTPPVVPGLILTSRKCRSEYMSILLATARIEASITDMNFDKLILILSSLDQTSRKALISNKHLLIVLRVRKCGSDVYANLRKWCEESQRLFQNDESAPDWHYVMEEKVPANAAQLDWYCGRVRVLEQRVPAEMENVRAEARKILKVLEDERTGVSGTASWSMGYGDAFAIYAATSARRT</sequence>
<reference evidence="2 3" key="1">
    <citation type="submission" date="2015-10" db="EMBL/GenBank/DDBJ databases">
        <title>The cercosporin biosynthetic gene cluster was horizontally transferred to several fungal lineages and shown to be expanded in Cercospora beticola based on microsynteny with recipient genomes.</title>
        <authorList>
            <person name="De Jonge R."/>
            <person name="Ebert M.K."/>
            <person name="Suttle J.C."/>
            <person name="Jurick Ii W.M."/>
            <person name="Secor G.A."/>
            <person name="Thomma B.P."/>
            <person name="Van De Peer Y."/>
            <person name="Bolton M.D."/>
        </authorList>
    </citation>
    <scope>NUCLEOTIDE SEQUENCE [LARGE SCALE GENOMIC DNA]</scope>
    <source>
        <strain evidence="2 3">09-40</strain>
    </source>
</reference>
<gene>
    <name evidence="2" type="ORF">CB0940_09948</name>
</gene>
<proteinExistence type="predicted"/>
<feature type="compositionally biased region" description="Polar residues" evidence="1">
    <location>
        <begin position="1"/>
        <end position="18"/>
    </location>
</feature>
<evidence type="ECO:0000313" key="3">
    <source>
        <dbReference type="Proteomes" id="UP000230605"/>
    </source>
</evidence>
<comment type="caution">
    <text evidence="2">The sequence shown here is derived from an EMBL/GenBank/DDBJ whole genome shotgun (WGS) entry which is preliminary data.</text>
</comment>
<dbReference type="Proteomes" id="UP000230605">
    <property type="component" value="Chromosome 7"/>
</dbReference>
<evidence type="ECO:0000256" key="1">
    <source>
        <dbReference type="SAM" id="MobiDB-lite"/>
    </source>
</evidence>
<dbReference type="AlphaFoldDB" id="A0A2G5HI02"/>
<dbReference type="OrthoDB" id="3864028at2759"/>
<protein>
    <submittedName>
        <fullName evidence="2">Uncharacterized protein</fullName>
    </submittedName>
</protein>
<evidence type="ECO:0000313" key="2">
    <source>
        <dbReference type="EMBL" id="PIA91833.1"/>
    </source>
</evidence>
<organism evidence="2 3">
    <name type="scientific">Cercospora beticola</name>
    <name type="common">Sugarbeet leaf spot fungus</name>
    <dbReference type="NCBI Taxonomy" id="122368"/>
    <lineage>
        <taxon>Eukaryota</taxon>
        <taxon>Fungi</taxon>
        <taxon>Dikarya</taxon>
        <taxon>Ascomycota</taxon>
        <taxon>Pezizomycotina</taxon>
        <taxon>Dothideomycetes</taxon>
        <taxon>Dothideomycetidae</taxon>
        <taxon>Mycosphaerellales</taxon>
        <taxon>Mycosphaerellaceae</taxon>
        <taxon>Cercospora</taxon>
    </lineage>
</organism>
<dbReference type="EMBL" id="LKMD01000106">
    <property type="protein sequence ID" value="PIA91833.1"/>
    <property type="molecule type" value="Genomic_DNA"/>
</dbReference>
<name>A0A2G5HI02_CERBT</name>
<accession>A0A2G5HI02</accession>
<feature type="region of interest" description="Disordered" evidence="1">
    <location>
        <begin position="1"/>
        <end position="42"/>
    </location>
</feature>